<dbReference type="InterPro" id="IPR036249">
    <property type="entry name" value="Thioredoxin-like_sf"/>
</dbReference>
<evidence type="ECO:0008006" key="3">
    <source>
        <dbReference type="Google" id="ProtNLM"/>
    </source>
</evidence>
<keyword evidence="2" id="KW-1185">Reference proteome</keyword>
<dbReference type="AlphaFoldDB" id="A0A0S3PS03"/>
<dbReference type="SUPFAM" id="SSF52833">
    <property type="entry name" value="Thioredoxin-like"/>
    <property type="match status" value="1"/>
</dbReference>
<dbReference type="EMBL" id="AP014946">
    <property type="protein sequence ID" value="BAT58669.1"/>
    <property type="molecule type" value="Genomic_DNA"/>
</dbReference>
<dbReference type="Proteomes" id="UP000236884">
    <property type="component" value="Chromosome"/>
</dbReference>
<name>A0A0S3PS03_9BRAD</name>
<proteinExistence type="predicted"/>
<dbReference type="Pfam" id="PF06764">
    <property type="entry name" value="DUF1223"/>
    <property type="match status" value="1"/>
</dbReference>
<evidence type="ECO:0000313" key="2">
    <source>
        <dbReference type="Proteomes" id="UP000236884"/>
    </source>
</evidence>
<sequence length="247" mass="26269">MRCPSSFAGFAFGLAAVTAGTPALSQTEPRAVVELFTSQGCSSCPAADKLIGELAKDPSLITLSMSVDYWDYLGWKDTLALKGHTQRQKGYANTRGDRQVYTPQVVINGVSHVVGSDRAEIEKALSRVRPREALSVPVGIFVGQDGLTVSVQSGSEAQQAGDVWLCLTAREVHVKINKGENRGKEVTYHNVVRRWVKLGTWAGGAQTWKVPKSDLAADNPDAATVLVQTGGAESPGTMLGAATASLR</sequence>
<dbReference type="PANTHER" id="PTHR36057">
    <property type="match status" value="1"/>
</dbReference>
<reference evidence="1 2" key="1">
    <citation type="submission" date="2015-08" db="EMBL/GenBank/DDBJ databases">
        <title>Investigation of the bacterial diversity of lava forest soil.</title>
        <authorList>
            <person name="Lee J.S."/>
        </authorList>
    </citation>
    <scope>NUCLEOTIDE SEQUENCE [LARGE SCALE GENOMIC DNA]</scope>
    <source>
        <strain evidence="1 2">GJW-30</strain>
    </source>
</reference>
<protein>
    <recommendedName>
        <fullName evidence="3">DUF1223 domain-containing protein</fullName>
    </recommendedName>
</protein>
<accession>A0A0S3PS03</accession>
<dbReference type="OrthoDB" id="9808254at2"/>
<organism evidence="1 2">
    <name type="scientific">Variibacter gotjawalensis</name>
    <dbReference type="NCBI Taxonomy" id="1333996"/>
    <lineage>
        <taxon>Bacteria</taxon>
        <taxon>Pseudomonadati</taxon>
        <taxon>Pseudomonadota</taxon>
        <taxon>Alphaproteobacteria</taxon>
        <taxon>Hyphomicrobiales</taxon>
        <taxon>Nitrobacteraceae</taxon>
        <taxon>Variibacter</taxon>
    </lineage>
</organism>
<dbReference type="PANTHER" id="PTHR36057:SF1">
    <property type="entry name" value="LIPOPROTEIN LIPID ATTACHMENT SITE-LIKE PROTEIN, PUTATIVE (DUF1223)-RELATED"/>
    <property type="match status" value="1"/>
</dbReference>
<dbReference type="KEGG" id="vgo:GJW-30_1_01196"/>
<dbReference type="RefSeq" id="WP_096352943.1">
    <property type="nucleotide sequence ID" value="NZ_AP014946.1"/>
</dbReference>
<dbReference type="InterPro" id="IPR010634">
    <property type="entry name" value="DUF1223"/>
</dbReference>
<gene>
    <name evidence="1" type="ORF">GJW-30_1_01196</name>
</gene>
<evidence type="ECO:0000313" key="1">
    <source>
        <dbReference type="EMBL" id="BAT58669.1"/>
    </source>
</evidence>